<evidence type="ECO:0000259" key="3">
    <source>
        <dbReference type="Pfam" id="PF18962"/>
    </source>
</evidence>
<dbReference type="RefSeq" id="WP_088398378.1">
    <property type="nucleotide sequence ID" value="NZ_JAZGZP010000013.1"/>
</dbReference>
<dbReference type="Proteomes" id="UP001621706">
    <property type="component" value="Unassembled WGS sequence"/>
</dbReference>
<evidence type="ECO:0000256" key="1">
    <source>
        <dbReference type="ARBA" id="ARBA00022729"/>
    </source>
</evidence>
<feature type="chain" id="PRO_5045931293" evidence="2">
    <location>
        <begin position="22"/>
        <end position="281"/>
    </location>
</feature>
<dbReference type="EMBL" id="JAZGZP010000013">
    <property type="protein sequence ID" value="MFK7001229.1"/>
    <property type="molecule type" value="Genomic_DNA"/>
</dbReference>
<dbReference type="GeneID" id="96798697"/>
<feature type="domain" description="Secretion system C-terminal sorting" evidence="3">
    <location>
        <begin position="212"/>
        <end position="280"/>
    </location>
</feature>
<keyword evidence="5" id="KW-1185">Reference proteome</keyword>
<evidence type="ECO:0000313" key="5">
    <source>
        <dbReference type="Proteomes" id="UP001621706"/>
    </source>
</evidence>
<evidence type="ECO:0000313" key="4">
    <source>
        <dbReference type="EMBL" id="MFK7001229.1"/>
    </source>
</evidence>
<gene>
    <name evidence="4" type="ORF">V3I07_10020</name>
</gene>
<organism evidence="4 5">
    <name type="scientific">Flavobacterium oreochromis</name>
    <dbReference type="NCBI Taxonomy" id="2906078"/>
    <lineage>
        <taxon>Bacteria</taxon>
        <taxon>Pseudomonadati</taxon>
        <taxon>Bacteroidota</taxon>
        <taxon>Flavobacteriia</taxon>
        <taxon>Flavobacteriales</taxon>
        <taxon>Flavobacteriaceae</taxon>
        <taxon>Flavobacterium</taxon>
    </lineage>
</organism>
<sequence length="281" mass="31215">MKKKSLCLLFNLCFLTTSFFAQTTLTSWSFDNKNSTPNIGTGTLNLIGGVTENLYQTGNSGGFAYSIKNFPTQGTNSGTAGYQFMTSTNGYSEIIIEFDQKGQDFSSKWQEYQYTIDGGNTWISLGNNSGDLTNGFTNSPMKVFLINDPKCNNNPNFGFRIVSILAPNTNTYEAILGVYDPTANWRIDNVKIQANSIFLNNEKNSEIEGLSIYPNPANSVLNITSNNFKEKQVELYDTLGKKTSSFTTTNETINISSLSKGIYFVKITQDNKTTTRKIIIE</sequence>
<feature type="signal peptide" evidence="2">
    <location>
        <begin position="1"/>
        <end position="21"/>
    </location>
</feature>
<keyword evidence="1 2" id="KW-0732">Signal</keyword>
<dbReference type="InterPro" id="IPR026444">
    <property type="entry name" value="Secre_tail"/>
</dbReference>
<name>A0ABW8P9K8_9FLAO</name>
<protein>
    <submittedName>
        <fullName evidence="4">T9SS type A sorting domain-containing protein</fullName>
    </submittedName>
</protein>
<reference evidence="4 5" key="1">
    <citation type="submission" date="2024-02" db="EMBL/GenBank/DDBJ databases">
        <title>Comparative Genomic Analysis of Flavobacterium Species Causing Columnaris Disease of Freshwater Fish in Thailand: Insights into Virulence and Resistance Mechanisms.</title>
        <authorList>
            <person name="Nguyen D."/>
            <person name="Chokmangmeepisarn P."/>
            <person name="Khianchaikhan K."/>
            <person name="Morishita M."/>
            <person name="Bunnoy A."/>
            <person name="Rodkhum C."/>
        </authorList>
    </citation>
    <scope>NUCLEOTIDE SEQUENCE [LARGE SCALE GENOMIC DNA]</scope>
    <source>
        <strain evidence="4 5">CNRT2201</strain>
    </source>
</reference>
<proteinExistence type="predicted"/>
<accession>A0ABW8P9K8</accession>
<evidence type="ECO:0000256" key="2">
    <source>
        <dbReference type="SAM" id="SignalP"/>
    </source>
</evidence>
<dbReference type="Pfam" id="PF18962">
    <property type="entry name" value="Por_Secre_tail"/>
    <property type="match status" value="1"/>
</dbReference>
<dbReference type="NCBIfam" id="TIGR04183">
    <property type="entry name" value="Por_Secre_tail"/>
    <property type="match status" value="1"/>
</dbReference>
<comment type="caution">
    <text evidence="4">The sequence shown here is derived from an EMBL/GenBank/DDBJ whole genome shotgun (WGS) entry which is preliminary data.</text>
</comment>